<feature type="transmembrane region" description="Helical" evidence="1">
    <location>
        <begin position="20"/>
        <end position="38"/>
    </location>
</feature>
<accession>A0ABZ0TTX0</accession>
<dbReference type="Proteomes" id="UP001324380">
    <property type="component" value="Chromosome"/>
</dbReference>
<dbReference type="RefSeq" id="WP_321565621.1">
    <property type="nucleotide sequence ID" value="NZ_CP139558.1"/>
</dbReference>
<evidence type="ECO:0000313" key="2">
    <source>
        <dbReference type="EMBL" id="WPU96527.1"/>
    </source>
</evidence>
<dbReference type="EMBL" id="CP139558">
    <property type="protein sequence ID" value="WPU96527.1"/>
    <property type="molecule type" value="Genomic_DNA"/>
</dbReference>
<sequence length="261" mass="28439">MNLNQFNSFKTGHNACFFKTLSYLKTVFAFVLMLLCMFGTAKAQRRSHAALTYGGGGSGDSGYGIMFGVGYDAPLGVLKDAYKSTLAYNLGLTRAVNNFTFSVSLGYHSYKPREIDLSFLNDENTDNNSVSVALSSLVFSNYKIYSAYFGAVYNVDVAEGVKVYGGANLGFYQAHYVVIDPELVIDENTDAGDIEANLIKQRDLDFYVAPRLGLTFALNENIDLSLETKYNFFAPTGHSQGSGAGTFFTSATGLAALTFKF</sequence>
<dbReference type="Gene3D" id="2.40.160.20">
    <property type="match status" value="1"/>
</dbReference>
<keyword evidence="1" id="KW-1133">Transmembrane helix</keyword>
<keyword evidence="3" id="KW-1185">Reference proteome</keyword>
<keyword evidence="1" id="KW-0812">Transmembrane</keyword>
<gene>
    <name evidence="2" type="ORF">SNE25_13465</name>
</gene>
<reference evidence="2 3" key="1">
    <citation type="submission" date="2023-11" db="EMBL/GenBank/DDBJ databases">
        <title>Analysis of the Genomes of Mucilaginibacter gossypii cycad 4 and M. sabulilitoris SNA2: microbes with the potential for plant growth promotion.</title>
        <authorList>
            <person name="Hirsch A.M."/>
            <person name="Humm E."/>
            <person name="Rubbi M."/>
            <person name="Del Vecchio G."/>
            <person name="Ha S.M."/>
            <person name="Pellegrini M."/>
            <person name="Gunsalus R.P."/>
        </authorList>
    </citation>
    <scope>NUCLEOTIDE SEQUENCE [LARGE SCALE GENOMIC DNA]</scope>
    <source>
        <strain evidence="2 3">SNA2</strain>
    </source>
</reference>
<dbReference type="InterPro" id="IPR011250">
    <property type="entry name" value="OMP/PagP_B-barrel"/>
</dbReference>
<protein>
    <submittedName>
        <fullName evidence="2">Outer membrane beta-barrel protein</fullName>
    </submittedName>
</protein>
<dbReference type="SUPFAM" id="SSF56925">
    <property type="entry name" value="OMPA-like"/>
    <property type="match status" value="1"/>
</dbReference>
<name>A0ABZ0TTX0_9SPHI</name>
<organism evidence="2 3">
    <name type="scientific">Mucilaginibacter sabulilitoris</name>
    <dbReference type="NCBI Taxonomy" id="1173583"/>
    <lineage>
        <taxon>Bacteria</taxon>
        <taxon>Pseudomonadati</taxon>
        <taxon>Bacteroidota</taxon>
        <taxon>Sphingobacteriia</taxon>
        <taxon>Sphingobacteriales</taxon>
        <taxon>Sphingobacteriaceae</taxon>
        <taxon>Mucilaginibacter</taxon>
    </lineage>
</organism>
<proteinExistence type="predicted"/>
<evidence type="ECO:0000313" key="3">
    <source>
        <dbReference type="Proteomes" id="UP001324380"/>
    </source>
</evidence>
<evidence type="ECO:0000256" key="1">
    <source>
        <dbReference type="SAM" id="Phobius"/>
    </source>
</evidence>
<keyword evidence="1" id="KW-0472">Membrane</keyword>